<evidence type="ECO:0000313" key="1">
    <source>
        <dbReference type="EMBL" id="RDX66005.1"/>
    </source>
</evidence>
<dbReference type="Proteomes" id="UP000257109">
    <property type="component" value="Unassembled WGS sequence"/>
</dbReference>
<reference evidence="1" key="1">
    <citation type="submission" date="2018-05" db="EMBL/GenBank/DDBJ databases">
        <title>Draft genome of Mucuna pruriens seed.</title>
        <authorList>
            <person name="Nnadi N.E."/>
            <person name="Vos R."/>
            <person name="Hasami M.H."/>
            <person name="Devisetty U.K."/>
            <person name="Aguiy J.C."/>
        </authorList>
    </citation>
    <scope>NUCLEOTIDE SEQUENCE [LARGE SCALE GENOMIC DNA]</scope>
    <source>
        <strain evidence="1">JCA_2017</strain>
    </source>
</reference>
<comment type="caution">
    <text evidence="1">The sequence shown here is derived from an EMBL/GenBank/DDBJ whole genome shotgun (WGS) entry which is preliminary data.</text>
</comment>
<proteinExistence type="predicted"/>
<dbReference type="EMBL" id="QJKJ01013630">
    <property type="protein sequence ID" value="RDX66005.1"/>
    <property type="molecule type" value="Genomic_DNA"/>
</dbReference>
<organism evidence="1 2">
    <name type="scientific">Mucuna pruriens</name>
    <name type="common">Velvet bean</name>
    <name type="synonym">Dolichos pruriens</name>
    <dbReference type="NCBI Taxonomy" id="157652"/>
    <lineage>
        <taxon>Eukaryota</taxon>
        <taxon>Viridiplantae</taxon>
        <taxon>Streptophyta</taxon>
        <taxon>Embryophyta</taxon>
        <taxon>Tracheophyta</taxon>
        <taxon>Spermatophyta</taxon>
        <taxon>Magnoliopsida</taxon>
        <taxon>eudicotyledons</taxon>
        <taxon>Gunneridae</taxon>
        <taxon>Pentapetalae</taxon>
        <taxon>rosids</taxon>
        <taxon>fabids</taxon>
        <taxon>Fabales</taxon>
        <taxon>Fabaceae</taxon>
        <taxon>Papilionoideae</taxon>
        <taxon>50 kb inversion clade</taxon>
        <taxon>NPAAA clade</taxon>
        <taxon>indigoferoid/millettioid clade</taxon>
        <taxon>Phaseoleae</taxon>
        <taxon>Mucuna</taxon>
    </lineage>
</organism>
<keyword evidence="2" id="KW-1185">Reference proteome</keyword>
<feature type="non-terminal residue" evidence="1">
    <location>
        <position position="1"/>
    </location>
</feature>
<evidence type="ECO:0000313" key="2">
    <source>
        <dbReference type="Proteomes" id="UP000257109"/>
    </source>
</evidence>
<accession>A0A371EIW9</accession>
<protein>
    <submittedName>
        <fullName evidence="1">Uncharacterized protein</fullName>
    </submittedName>
</protein>
<gene>
    <name evidence="1" type="ORF">CR513_55282</name>
</gene>
<dbReference type="AlphaFoldDB" id="A0A371EIW9"/>
<name>A0A371EIW9_MUCPR</name>
<sequence length="178" mass="20476">MEPPNLGPVFSQSNSIASVCTWPRPYQTSLGRERLGTLHLSFCIRLIRTQIHNRAHCVLERIRPRVDYTIDSTNTFAELEQMENNDKTLKELATPDVVYQPSRKTPQVFERIPCGLLHNEVVGDTGGLHQNEGVPWRHEMHVLGEVLPGIQDCDHQERNMWDKPTSWRDSTRILGKIQ</sequence>